<feature type="transmembrane region" description="Helical" evidence="9">
    <location>
        <begin position="152"/>
        <end position="172"/>
    </location>
</feature>
<name>L0K996_HALHC</name>
<evidence type="ECO:0000256" key="1">
    <source>
        <dbReference type="ARBA" id="ARBA00004651"/>
    </source>
</evidence>
<dbReference type="SMART" id="SM00382">
    <property type="entry name" value="AAA"/>
    <property type="match status" value="1"/>
</dbReference>
<evidence type="ECO:0000256" key="6">
    <source>
        <dbReference type="ARBA" id="ARBA00022840"/>
    </source>
</evidence>
<dbReference type="SUPFAM" id="SSF52540">
    <property type="entry name" value="P-loop containing nucleoside triphosphate hydrolases"/>
    <property type="match status" value="1"/>
</dbReference>
<dbReference type="STRING" id="748449.Halha_1653"/>
<dbReference type="eggNOG" id="COG1132">
    <property type="taxonomic scope" value="Bacteria"/>
</dbReference>
<dbReference type="GO" id="GO:0016887">
    <property type="term" value="F:ATP hydrolysis activity"/>
    <property type="evidence" value="ECO:0007669"/>
    <property type="project" value="InterPro"/>
</dbReference>
<protein>
    <submittedName>
        <fullName evidence="12">ABC-type multidrug transport system, ATPase and permease component</fullName>
    </submittedName>
</protein>
<dbReference type="EMBL" id="CP003359">
    <property type="protein sequence ID" value="AGB41591.1"/>
    <property type="molecule type" value="Genomic_DNA"/>
</dbReference>
<evidence type="ECO:0000256" key="8">
    <source>
        <dbReference type="ARBA" id="ARBA00023136"/>
    </source>
</evidence>
<feature type="transmembrane region" description="Helical" evidence="9">
    <location>
        <begin position="12"/>
        <end position="37"/>
    </location>
</feature>
<dbReference type="FunFam" id="1.20.1560.10:FF:000011">
    <property type="entry name" value="Multidrug ABC transporter ATP-binding protein"/>
    <property type="match status" value="1"/>
</dbReference>
<comment type="subcellular location">
    <subcellularLocation>
        <location evidence="1">Cell membrane</location>
        <topology evidence="1">Multi-pass membrane protein</topology>
    </subcellularLocation>
</comment>
<keyword evidence="4 9" id="KW-0812">Transmembrane</keyword>
<dbReference type="SUPFAM" id="SSF90123">
    <property type="entry name" value="ABC transporter transmembrane region"/>
    <property type="match status" value="1"/>
</dbReference>
<keyword evidence="2" id="KW-0813">Transport</keyword>
<evidence type="ECO:0000259" key="11">
    <source>
        <dbReference type="PROSITE" id="PS50929"/>
    </source>
</evidence>
<dbReference type="FunFam" id="3.40.50.300:FF:000218">
    <property type="entry name" value="Multidrug ABC transporter ATP-binding protein"/>
    <property type="match status" value="1"/>
</dbReference>
<dbReference type="InterPro" id="IPR017871">
    <property type="entry name" value="ABC_transporter-like_CS"/>
</dbReference>
<dbReference type="KEGG" id="hhl:Halha_1653"/>
<dbReference type="Gene3D" id="1.20.1560.10">
    <property type="entry name" value="ABC transporter type 1, transmembrane domain"/>
    <property type="match status" value="1"/>
</dbReference>
<dbReference type="RefSeq" id="WP_015327307.1">
    <property type="nucleotide sequence ID" value="NC_019978.1"/>
</dbReference>
<proteinExistence type="predicted"/>
<keyword evidence="3" id="KW-1003">Cell membrane</keyword>
<keyword evidence="6" id="KW-0067">ATP-binding</keyword>
<dbReference type="Gene3D" id="3.40.50.300">
    <property type="entry name" value="P-loop containing nucleotide triphosphate hydrolases"/>
    <property type="match status" value="1"/>
</dbReference>
<keyword evidence="13" id="KW-1185">Reference proteome</keyword>
<dbReference type="Pfam" id="PF00005">
    <property type="entry name" value="ABC_tran"/>
    <property type="match status" value="1"/>
</dbReference>
<dbReference type="Proteomes" id="UP000010880">
    <property type="component" value="Chromosome"/>
</dbReference>
<evidence type="ECO:0000256" key="9">
    <source>
        <dbReference type="SAM" id="Phobius"/>
    </source>
</evidence>
<feature type="transmembrane region" description="Helical" evidence="9">
    <location>
        <begin position="49"/>
        <end position="70"/>
    </location>
</feature>
<evidence type="ECO:0000313" key="12">
    <source>
        <dbReference type="EMBL" id="AGB41591.1"/>
    </source>
</evidence>
<accession>L0K996</accession>
<dbReference type="PROSITE" id="PS50929">
    <property type="entry name" value="ABC_TM1F"/>
    <property type="match status" value="1"/>
</dbReference>
<dbReference type="InterPro" id="IPR027417">
    <property type="entry name" value="P-loop_NTPase"/>
</dbReference>
<dbReference type="HOGENOM" id="CLU_000604_84_3_9"/>
<feature type="transmembrane region" description="Helical" evidence="9">
    <location>
        <begin position="244"/>
        <end position="264"/>
    </location>
</feature>
<dbReference type="InterPro" id="IPR039421">
    <property type="entry name" value="Type_1_exporter"/>
</dbReference>
<dbReference type="InterPro" id="IPR011527">
    <property type="entry name" value="ABC1_TM_dom"/>
</dbReference>
<dbReference type="PATRIC" id="fig|748449.3.peg.1605"/>
<evidence type="ECO:0000259" key="10">
    <source>
        <dbReference type="PROSITE" id="PS50893"/>
    </source>
</evidence>
<dbReference type="CDD" id="cd18549">
    <property type="entry name" value="ABC_6TM_YwjA_like"/>
    <property type="match status" value="1"/>
</dbReference>
<dbReference type="PROSITE" id="PS00211">
    <property type="entry name" value="ABC_TRANSPORTER_1"/>
    <property type="match status" value="1"/>
</dbReference>
<dbReference type="GO" id="GO:0015421">
    <property type="term" value="F:ABC-type oligopeptide transporter activity"/>
    <property type="evidence" value="ECO:0007669"/>
    <property type="project" value="TreeGrafter"/>
</dbReference>
<evidence type="ECO:0000256" key="5">
    <source>
        <dbReference type="ARBA" id="ARBA00022741"/>
    </source>
</evidence>
<keyword evidence="7 9" id="KW-1133">Transmembrane helix</keyword>
<dbReference type="OrthoDB" id="9762778at2"/>
<evidence type="ECO:0000256" key="3">
    <source>
        <dbReference type="ARBA" id="ARBA00022475"/>
    </source>
</evidence>
<dbReference type="AlphaFoldDB" id="L0K996"/>
<organism evidence="12 13">
    <name type="scientific">Halobacteroides halobius (strain ATCC 35273 / DSM 5150 / MD-1)</name>
    <dbReference type="NCBI Taxonomy" id="748449"/>
    <lineage>
        <taxon>Bacteria</taxon>
        <taxon>Bacillati</taxon>
        <taxon>Bacillota</taxon>
        <taxon>Clostridia</taxon>
        <taxon>Halanaerobiales</taxon>
        <taxon>Halobacteroidaceae</taxon>
        <taxon>Halobacteroides</taxon>
    </lineage>
</organism>
<feature type="domain" description="ABC transporter" evidence="10">
    <location>
        <begin position="333"/>
        <end position="567"/>
    </location>
</feature>
<keyword evidence="8 9" id="KW-0472">Membrane</keyword>
<evidence type="ECO:0000256" key="4">
    <source>
        <dbReference type="ARBA" id="ARBA00022692"/>
    </source>
</evidence>
<dbReference type="GO" id="GO:0005524">
    <property type="term" value="F:ATP binding"/>
    <property type="evidence" value="ECO:0007669"/>
    <property type="project" value="UniProtKB-KW"/>
</dbReference>
<dbReference type="InterPro" id="IPR036640">
    <property type="entry name" value="ABC1_TM_sf"/>
</dbReference>
<dbReference type="InterPro" id="IPR003593">
    <property type="entry name" value="AAA+_ATPase"/>
</dbReference>
<evidence type="ECO:0000256" key="7">
    <source>
        <dbReference type="ARBA" id="ARBA00022989"/>
    </source>
</evidence>
<dbReference type="Pfam" id="PF00664">
    <property type="entry name" value="ABC_membrane"/>
    <property type="match status" value="1"/>
</dbReference>
<gene>
    <name evidence="12" type="ordered locus">Halha_1653</name>
</gene>
<dbReference type="InterPro" id="IPR003439">
    <property type="entry name" value="ABC_transporter-like_ATP-bd"/>
</dbReference>
<reference evidence="13" key="1">
    <citation type="submission" date="2012-02" db="EMBL/GenBank/DDBJ databases">
        <title>The complete genome of Halobacteroides halobius DSM 5150.</title>
        <authorList>
            <person name="Lucas S."/>
            <person name="Copeland A."/>
            <person name="Lapidus A."/>
            <person name="Glavina del Rio T."/>
            <person name="Dalin E."/>
            <person name="Tice H."/>
            <person name="Bruce D."/>
            <person name="Goodwin L."/>
            <person name="Pitluck S."/>
            <person name="Peters L."/>
            <person name="Mikhailova N."/>
            <person name="Gu W."/>
            <person name="Kyrpides N."/>
            <person name="Mavromatis K."/>
            <person name="Ivanova N."/>
            <person name="Brettin T."/>
            <person name="Detter J.C."/>
            <person name="Han C."/>
            <person name="Larimer F."/>
            <person name="Land M."/>
            <person name="Hauser L."/>
            <person name="Markowitz V."/>
            <person name="Cheng J.-F."/>
            <person name="Hugenholtz P."/>
            <person name="Woyke T."/>
            <person name="Wu D."/>
            <person name="Tindall B."/>
            <person name="Pomrenke H."/>
            <person name="Brambilla E."/>
            <person name="Klenk H.-P."/>
            <person name="Eisen J.A."/>
        </authorList>
    </citation>
    <scope>NUCLEOTIDE SEQUENCE [LARGE SCALE GENOMIC DNA]</scope>
    <source>
        <strain evidence="13">ATCC 35273 / DSM 5150 / MD-1</strain>
    </source>
</reference>
<evidence type="ECO:0000313" key="13">
    <source>
        <dbReference type="Proteomes" id="UP000010880"/>
    </source>
</evidence>
<evidence type="ECO:0000256" key="2">
    <source>
        <dbReference type="ARBA" id="ARBA00022448"/>
    </source>
</evidence>
<dbReference type="PANTHER" id="PTHR43394">
    <property type="entry name" value="ATP-DEPENDENT PERMEASE MDL1, MITOCHONDRIAL"/>
    <property type="match status" value="1"/>
</dbReference>
<keyword evidence="5" id="KW-0547">Nucleotide-binding</keyword>
<feature type="domain" description="ABC transmembrane type-1" evidence="11">
    <location>
        <begin position="20"/>
        <end position="299"/>
    </location>
</feature>
<dbReference type="PROSITE" id="PS50893">
    <property type="entry name" value="ABC_TRANSPORTER_2"/>
    <property type="match status" value="1"/>
</dbReference>
<sequence>MLKRFAYYYKNHWQLFLVDIMSAFIMSGLDLVFPLFIKEMVDYHFPNRNFVLVTKLIFILLGLYLLRYILQYIVHYWGHVVGIRIETDMRRDLFKHLQKLSFKFYDNNKTGYLMSRIVNDLHNLSELAHHGPEDVLISTVTLVGSFVILANINWQLAVLTFLIVPIMVYFSIKLGKKMHRAFKLIKEDLGQVNSQIEDSLSGVRVVKSFTNQDFEQQKFDQENENYRQSRETAMKTMGQFYSTMNFLSNMIILVTLGIGGYFIYQQQLTTGELIAFIFYIKLFIKPIEKLMQFNEQFQKGMAGFQRFTKLLDIESDIKEYDEAKKLTTVKGKIEYNDVSFSYEEDNRVLSEVNLQINAGQTIAFVGPSGVGKSTLCKLLPRFYELDKGQILIDGQNIKDLTIESLRKQIGIVQQDVFLFNGTVRDNIAYGNLKASKEEIIAAAKKANAHQFIMNLENGYETQIGERGVKLSGGQKQRISIARSFLKNPPILILDEATSSLDNESEQIIQESIERLAQDRTTLVIAHRLSTVRDADKIIVLAADGIVESGKHNELLNKPNGVYSNLYQKQFDEELTA</sequence>
<dbReference type="GO" id="GO:0005886">
    <property type="term" value="C:plasma membrane"/>
    <property type="evidence" value="ECO:0007669"/>
    <property type="project" value="UniProtKB-SubCell"/>
</dbReference>
<dbReference type="PANTHER" id="PTHR43394:SF1">
    <property type="entry name" value="ATP-BINDING CASSETTE SUB-FAMILY B MEMBER 10, MITOCHONDRIAL"/>
    <property type="match status" value="1"/>
</dbReference>